<evidence type="ECO:0000313" key="2">
    <source>
        <dbReference type="Proteomes" id="UP000007486"/>
    </source>
</evidence>
<dbReference type="HOGENOM" id="CLU_1559870_0_0_10"/>
<proteinExistence type="predicted"/>
<gene>
    <name evidence="1" type="ordered locus">Bacsa_0856</name>
</gene>
<keyword evidence="2" id="KW-1185">Reference proteome</keyword>
<accession>F0R2Q4</accession>
<dbReference type="eggNOG" id="ENOG5032G89">
    <property type="taxonomic scope" value="Bacteria"/>
</dbReference>
<dbReference type="KEGG" id="bsa:Bacsa_0856"/>
<name>F0R2Q4_PHOSB</name>
<sequence>MKALLFTIAGFLLLGGCACGEEEIEYVPIAKKHLGETYETYTLNNVIGLDSVGIVVLNFYPEEVTDLSYMQYSESACAFTFHRGETADYRISWDYDTGESYVEVQYGQNAMWYTINEQQYKGEYLLRANDGMAVRIVIRASGRGVYDEEGNVEYLAGVTVNDFRIEEAE</sequence>
<protein>
    <recommendedName>
        <fullName evidence="3">Lipoprotein</fullName>
    </recommendedName>
</protein>
<dbReference type="STRING" id="667015.Bacsa_0856"/>
<dbReference type="EMBL" id="CP002530">
    <property type="protein sequence ID" value="ADY35449.1"/>
    <property type="molecule type" value="Genomic_DNA"/>
</dbReference>
<dbReference type="PROSITE" id="PS51257">
    <property type="entry name" value="PROKAR_LIPOPROTEIN"/>
    <property type="match status" value="1"/>
</dbReference>
<reference evidence="1 2" key="1">
    <citation type="journal article" date="2011" name="Stand. Genomic Sci.">
        <title>Complete genome sequence of Bacteroides salanitronis type strain (BL78).</title>
        <authorList>
            <person name="Gronow S."/>
            <person name="Held B."/>
            <person name="Lucas S."/>
            <person name="Lapidus A."/>
            <person name="Del Rio T.G."/>
            <person name="Nolan M."/>
            <person name="Tice H."/>
            <person name="Deshpande S."/>
            <person name="Cheng J.F."/>
            <person name="Pitluck S."/>
            <person name="Liolios K."/>
            <person name="Pagani I."/>
            <person name="Ivanova N."/>
            <person name="Mavromatis K."/>
            <person name="Pati A."/>
            <person name="Tapia R."/>
            <person name="Han C."/>
            <person name="Goodwin L."/>
            <person name="Chen A."/>
            <person name="Palaniappan K."/>
            <person name="Land M."/>
            <person name="Hauser L."/>
            <person name="Chang Y.J."/>
            <person name="Jeffries C.D."/>
            <person name="Brambilla E.M."/>
            <person name="Rohde M."/>
            <person name="Goker M."/>
            <person name="Detter J.C."/>
            <person name="Woyke T."/>
            <person name="Bristow J."/>
            <person name="Markowitz V."/>
            <person name="Hugenholtz P."/>
            <person name="Kyrpides N.C."/>
            <person name="Klenk H.P."/>
            <person name="Eisen J.A."/>
        </authorList>
    </citation>
    <scope>NUCLEOTIDE SEQUENCE [LARGE SCALE GENOMIC DNA]</scope>
    <source>
        <strain evidence="1 2">DSM 18170</strain>
    </source>
</reference>
<evidence type="ECO:0000313" key="1">
    <source>
        <dbReference type="EMBL" id="ADY35449.1"/>
    </source>
</evidence>
<dbReference type="RefSeq" id="WP_013616900.1">
    <property type="nucleotide sequence ID" value="NC_015164.1"/>
</dbReference>
<evidence type="ECO:0008006" key="3">
    <source>
        <dbReference type="Google" id="ProtNLM"/>
    </source>
</evidence>
<dbReference type="AlphaFoldDB" id="F0R2Q4"/>
<dbReference type="Proteomes" id="UP000007486">
    <property type="component" value="Chromosome"/>
</dbReference>
<organism evidence="1 2">
    <name type="scientific">Phocaeicola salanitronis (strain DSM 18170 / JCM 13657 / CCUG 60908 / BL78)</name>
    <name type="common">Bacteroides salanitronis</name>
    <dbReference type="NCBI Taxonomy" id="667015"/>
    <lineage>
        <taxon>Bacteria</taxon>
        <taxon>Pseudomonadati</taxon>
        <taxon>Bacteroidota</taxon>
        <taxon>Bacteroidia</taxon>
        <taxon>Bacteroidales</taxon>
        <taxon>Bacteroidaceae</taxon>
        <taxon>Phocaeicola</taxon>
    </lineage>
</organism>